<keyword evidence="9" id="KW-0564">Palmitate</keyword>
<evidence type="ECO:0000256" key="4">
    <source>
        <dbReference type="ARBA" id="ARBA00004328"/>
    </source>
</evidence>
<dbReference type="OrthoDB" id="11734at10239"/>
<evidence type="ECO:0000256" key="9">
    <source>
        <dbReference type="ARBA" id="ARBA00023139"/>
    </source>
</evidence>
<reference evidence="12 13" key="1">
    <citation type="journal article" date="2014" name="Vet. Microbiol.">
        <title>Malignant catarrhal fever in American bison (Bison bison) experimentally infected with alcelaphine herpesvirus 2.</title>
        <authorList>
            <person name="Taus N.S."/>
            <person name="O'Toole D."/>
            <person name="Herndon D.R."/>
            <person name="Cunha C.W."/>
            <person name="Warg J.V."/>
            <person name="Seal B.S."/>
            <person name="Brooking A."/>
            <person name="Li H."/>
        </authorList>
    </citation>
    <scope>NUCLEOTIDE SEQUENCE [LARGE SCALE GENOMIC DNA]</scope>
    <source>
        <strain evidence="12">Topi-AlHV-2</strain>
    </source>
</reference>
<keyword evidence="13" id="KW-1185">Reference proteome</keyword>
<evidence type="ECO:0000256" key="6">
    <source>
        <dbReference type="ARBA" id="ARBA00022553"/>
    </source>
</evidence>
<keyword evidence="10" id="KW-1035">Host cytoplasm</keyword>
<organism evidence="12 13">
    <name type="scientific">Alcelaphine gammaherpesvirus 2</name>
    <dbReference type="NCBI Taxonomy" id="138184"/>
    <lineage>
        <taxon>Viruses</taxon>
        <taxon>Duplodnaviria</taxon>
        <taxon>Heunggongvirae</taxon>
        <taxon>Peploviricota</taxon>
        <taxon>Herviviricetes</taxon>
        <taxon>Herpesvirales</taxon>
        <taxon>Orthoherpesviridae</taxon>
        <taxon>Gammaherpesvirinae</taxon>
        <taxon>Macavirus</taxon>
        <taxon>Macavirus alcelaphinegamma2</taxon>
    </lineage>
</organism>
<keyword evidence="7" id="KW-1040">Host Golgi apparatus</keyword>
<dbReference type="GeneID" id="19735530"/>
<dbReference type="RefSeq" id="YP_009044438.1">
    <property type="nucleotide sequence ID" value="NC_024382.1"/>
</dbReference>
<evidence type="ECO:0000256" key="11">
    <source>
        <dbReference type="ARBA" id="ARBA00023288"/>
    </source>
</evidence>
<proteinExistence type="inferred from homology"/>
<comment type="similarity">
    <text evidence="5">Belongs to the herpesviridae UL51 family.</text>
</comment>
<comment type="function">
    <text evidence="1">Plays several roles during the time course of infection, including egress of virus particles from the perinuclear space and secondary envelopment of cytoplasmic capsids that bud into specific trans-Golgi network (TGN)-derived membranes.</text>
</comment>
<evidence type="ECO:0000313" key="12">
    <source>
        <dbReference type="EMBL" id="AIA62092.1"/>
    </source>
</evidence>
<evidence type="ECO:0000256" key="7">
    <source>
        <dbReference type="ARBA" id="ARBA00022812"/>
    </source>
</evidence>
<dbReference type="InterPro" id="IPR007619">
    <property type="entry name" value="Herpes_U44"/>
</dbReference>
<dbReference type="KEGG" id="vg:19735530"/>
<dbReference type="Proteomes" id="UP000168428">
    <property type="component" value="Segment"/>
</dbReference>
<keyword evidence="6" id="KW-0597">Phosphoprotein</keyword>
<dbReference type="GO" id="GO:0044423">
    <property type="term" value="C:virion component"/>
    <property type="evidence" value="ECO:0007669"/>
    <property type="project" value="UniProtKB-KW"/>
</dbReference>
<evidence type="ECO:0000256" key="5">
    <source>
        <dbReference type="ARBA" id="ARBA00006551"/>
    </source>
</evidence>
<evidence type="ECO:0000256" key="8">
    <source>
        <dbReference type="ARBA" id="ARBA00022844"/>
    </source>
</evidence>
<comment type="subcellular location">
    <subcellularLocation>
        <location evidence="2">Host Golgi apparatus</location>
    </subcellularLocation>
    <subcellularLocation>
        <location evidence="3">Host cytoplasm</location>
    </subcellularLocation>
    <subcellularLocation>
        <location evidence="4">Virion</location>
    </subcellularLocation>
</comment>
<keyword evidence="11" id="KW-0449">Lipoprotein</keyword>
<gene>
    <name evidence="12" type="ORF">ALHV2gp52</name>
</gene>
<protein>
    <submittedName>
        <fullName evidence="12">Orf55</fullName>
    </submittedName>
</protein>
<evidence type="ECO:0000256" key="2">
    <source>
        <dbReference type="ARBA" id="ARBA00004136"/>
    </source>
</evidence>
<evidence type="ECO:0000256" key="10">
    <source>
        <dbReference type="ARBA" id="ARBA00023200"/>
    </source>
</evidence>
<sequence>MAGHWLEWTCCGLWPFGKPTKRKYDKILEEPVYKCSERVRQEINKGLPPGVSVGDLIFGDKSTETLNQAHLLALQSNHITEYLARFNAAEIPASCQGIVSNQIAKLKAMQSVLWNAMISIATSNVELSDSGFKMLLHKQACENMTLLEMEKLATAISVDNTTTWAREISNIVITQPTPAALEAVPEKQDPIYDNPEGTESAMLLQPSQQKKTTATQQQIL</sequence>
<dbReference type="EMBL" id="KF274499">
    <property type="protein sequence ID" value="AIA62092.1"/>
    <property type="molecule type" value="Genomic_DNA"/>
</dbReference>
<dbReference type="Pfam" id="PF04533">
    <property type="entry name" value="Herpes_U44"/>
    <property type="match status" value="1"/>
</dbReference>
<accession>A0A068ADG4</accession>
<evidence type="ECO:0000256" key="3">
    <source>
        <dbReference type="ARBA" id="ARBA00004192"/>
    </source>
</evidence>
<keyword evidence="8" id="KW-0946">Virion</keyword>
<name>A0A068ADG4_9GAMA</name>
<evidence type="ECO:0000313" key="13">
    <source>
        <dbReference type="Proteomes" id="UP000168428"/>
    </source>
</evidence>
<dbReference type="GO" id="GO:0044177">
    <property type="term" value="C:host cell Golgi apparatus"/>
    <property type="evidence" value="ECO:0007669"/>
    <property type="project" value="UniProtKB-SubCell"/>
</dbReference>
<evidence type="ECO:0000256" key="1">
    <source>
        <dbReference type="ARBA" id="ARBA00001991"/>
    </source>
</evidence>